<reference evidence="7" key="1">
    <citation type="submission" date="2021-01" db="EMBL/GenBank/DDBJ databases">
        <authorList>
            <person name="Corre E."/>
            <person name="Pelletier E."/>
            <person name="Niang G."/>
            <person name="Scheremetjew M."/>
            <person name="Finn R."/>
            <person name="Kale V."/>
            <person name="Holt S."/>
            <person name="Cochrane G."/>
            <person name="Meng A."/>
            <person name="Brown T."/>
            <person name="Cohen L."/>
        </authorList>
    </citation>
    <scope>NUCLEOTIDE SEQUENCE</scope>
    <source>
        <strain evidence="7">CCMP441</strain>
    </source>
</reference>
<evidence type="ECO:0000313" key="7">
    <source>
        <dbReference type="EMBL" id="CAD8751687.1"/>
    </source>
</evidence>
<organism evidence="7">
    <name type="scientific">Hemiselmis andersenii</name>
    <name type="common">Cryptophyte alga</name>
    <dbReference type="NCBI Taxonomy" id="464988"/>
    <lineage>
        <taxon>Eukaryota</taxon>
        <taxon>Cryptophyceae</taxon>
        <taxon>Cryptomonadales</taxon>
        <taxon>Hemiselmidaceae</taxon>
        <taxon>Hemiselmis</taxon>
    </lineage>
</organism>
<keyword evidence="3" id="KW-0963">Cytoplasm</keyword>
<gene>
    <name evidence="7" type="ORF">HAND1043_LOCUS18193</name>
</gene>
<dbReference type="Pfam" id="PF14886">
    <property type="entry name" value="FAM183"/>
    <property type="match status" value="1"/>
</dbReference>
<dbReference type="EMBL" id="HBFK01029859">
    <property type="protein sequence ID" value="CAD8751687.1"/>
    <property type="molecule type" value="Transcribed_RNA"/>
</dbReference>
<keyword evidence="5" id="KW-0966">Cell projection</keyword>
<evidence type="ECO:0000256" key="2">
    <source>
        <dbReference type="ARBA" id="ARBA00004245"/>
    </source>
</evidence>
<dbReference type="AlphaFoldDB" id="A0A6U4KDM9"/>
<dbReference type="GO" id="GO:0005856">
    <property type="term" value="C:cytoskeleton"/>
    <property type="evidence" value="ECO:0007669"/>
    <property type="project" value="UniProtKB-SubCell"/>
</dbReference>
<dbReference type="PANTHER" id="PTHR33865:SF3">
    <property type="entry name" value="PROTEIN FAM183B"/>
    <property type="match status" value="1"/>
</dbReference>
<evidence type="ECO:0000256" key="6">
    <source>
        <dbReference type="ARBA" id="ARBA00034777"/>
    </source>
</evidence>
<sequence>MEFDQVAINSIWREHIKKERAILKLNDQFRLNPKQLTANMITGKPNVDPARTGHKTEADPAMIAELDDILKTTKKVPTEKYAEPMTTSQQIGWYSVPLMQNRKKLGIRNCEITQYANDYSMAMGRNPFARKEPIVKQ</sequence>
<comment type="subcellular location">
    <subcellularLocation>
        <location evidence="1">Cell projection</location>
        <location evidence="1">Cilium</location>
    </subcellularLocation>
    <subcellularLocation>
        <location evidence="2">Cytoplasm</location>
        <location evidence="2">Cytoskeleton</location>
    </subcellularLocation>
</comment>
<dbReference type="PANTHER" id="PTHR33865">
    <property type="entry name" value="PROTEIN FAM183B"/>
    <property type="match status" value="1"/>
</dbReference>
<evidence type="ECO:0000256" key="3">
    <source>
        <dbReference type="ARBA" id="ARBA00022490"/>
    </source>
</evidence>
<evidence type="ECO:0008006" key="8">
    <source>
        <dbReference type="Google" id="ProtNLM"/>
    </source>
</evidence>
<evidence type="ECO:0000256" key="5">
    <source>
        <dbReference type="ARBA" id="ARBA00023273"/>
    </source>
</evidence>
<protein>
    <recommendedName>
        <fullName evidence="8">Protein FAM183A</fullName>
    </recommendedName>
</protein>
<name>A0A6U4KDM9_HEMAN</name>
<evidence type="ECO:0000256" key="1">
    <source>
        <dbReference type="ARBA" id="ARBA00004138"/>
    </source>
</evidence>
<proteinExistence type="inferred from homology"/>
<keyword evidence="4" id="KW-0206">Cytoskeleton</keyword>
<evidence type="ECO:0000256" key="4">
    <source>
        <dbReference type="ARBA" id="ARBA00023212"/>
    </source>
</evidence>
<comment type="similarity">
    <text evidence="6">Belongs to the CFAP144 family.</text>
</comment>
<dbReference type="GO" id="GO:0097546">
    <property type="term" value="C:ciliary base"/>
    <property type="evidence" value="ECO:0007669"/>
    <property type="project" value="TreeGrafter"/>
</dbReference>
<accession>A0A6U4KDM9</accession>
<dbReference type="InterPro" id="IPR029214">
    <property type="entry name" value="CFAP144"/>
</dbReference>